<dbReference type="Proteomes" id="UP000035481">
    <property type="component" value="Unassembled WGS sequence"/>
</dbReference>
<dbReference type="STRING" id="1440762.Y882_09465"/>
<feature type="domain" description="Anti sigma-E protein RseA N-terminal" evidence="2">
    <location>
        <begin position="5"/>
        <end position="78"/>
    </location>
</feature>
<proteinExistence type="predicted"/>
<dbReference type="EMBL" id="JPLA01000024">
    <property type="protein sequence ID" value="KLD63843.1"/>
    <property type="molecule type" value="Genomic_DNA"/>
</dbReference>
<dbReference type="CDD" id="cd16328">
    <property type="entry name" value="RseA_N"/>
    <property type="match status" value="1"/>
</dbReference>
<comment type="caution">
    <text evidence="3">The sequence shown here is derived from an EMBL/GenBank/DDBJ whole genome shotgun (WGS) entry which is preliminary data.</text>
</comment>
<evidence type="ECO:0000259" key="2">
    <source>
        <dbReference type="Pfam" id="PF03872"/>
    </source>
</evidence>
<dbReference type="SUPFAM" id="SSF89069">
    <property type="entry name" value="N-terminal, cytoplasmic domain of anti-sigmaE factor RseA"/>
    <property type="match status" value="1"/>
</dbReference>
<dbReference type="InterPro" id="IPR036147">
    <property type="entry name" value="Anti-sigma_E_RseA_N_sf"/>
</dbReference>
<gene>
    <name evidence="3" type="ORF">Y882_09465</name>
</gene>
<dbReference type="PANTHER" id="PTHR38104:SF1">
    <property type="entry name" value="ANTI-SIGMA-E FACTOR RSEA"/>
    <property type="match status" value="1"/>
</dbReference>
<dbReference type="GO" id="GO:0016989">
    <property type="term" value="F:sigma factor antagonist activity"/>
    <property type="evidence" value="ECO:0007669"/>
    <property type="project" value="InterPro"/>
</dbReference>
<organism evidence="3 4">
    <name type="scientific">Dyella japonica DSM 16301</name>
    <dbReference type="NCBI Taxonomy" id="1440762"/>
    <lineage>
        <taxon>Bacteria</taxon>
        <taxon>Pseudomonadati</taxon>
        <taxon>Pseudomonadota</taxon>
        <taxon>Gammaproteobacteria</taxon>
        <taxon>Lysobacterales</taxon>
        <taxon>Rhodanobacteraceae</taxon>
        <taxon>Dyella</taxon>
    </lineage>
</organism>
<dbReference type="RefSeq" id="WP_046971631.1">
    <property type="nucleotide sequence ID" value="NZ_JPLA01000024.1"/>
</dbReference>
<keyword evidence="1" id="KW-0812">Transmembrane</keyword>
<sequence length="214" mass="23092">MTDHQRENLSAGMDGQLSKEELRFLLRRLDHDASLQQDWSRYHVARDGLRRELPALASADFATRVMQAIEREGVTVQQGKRRHWLHWSAGGAIAAGVAVAALMVAQPAGQGADRLSPQVASAAAPSAQNNTQVAQSETPAVAPPGLNVYSEVPYKMSQQASATLEGDSGTPLYSRNSLTPYRVARYPVVSNGDGRYLLLIHPDQQPAQSAAGPQ</sequence>
<name>A0A0G9H2Q9_9GAMM</name>
<dbReference type="OrthoDB" id="5298512at2"/>
<dbReference type="Pfam" id="PF03872">
    <property type="entry name" value="RseA_N"/>
    <property type="match status" value="1"/>
</dbReference>
<dbReference type="InterPro" id="IPR052383">
    <property type="entry name" value="Anti-sigma-E_RseA-like"/>
</dbReference>
<dbReference type="Gene3D" id="1.10.10.880">
    <property type="entry name" value="Anti sigma-E protein RseA, N-terminal domain"/>
    <property type="match status" value="1"/>
</dbReference>
<dbReference type="AlphaFoldDB" id="A0A0G9H2Q9"/>
<reference evidence="3 4" key="1">
    <citation type="journal article" date="2015" name="Antonie Van Leeuwenhoek">
        <title>A phylogenomic and molecular marker based taxonomic framework for the order Xanthomonadales: proposal to transfer the families Algiphilaceae and Solimonadaceae to the order Nevskiales ord. nov. and to create a new family within the order Xanthomonadales, the family Rhodanobacteraceae fam. nov., containing the genus Rhodanobacter and its closest relatives.</title>
        <authorList>
            <person name="Naushad S."/>
            <person name="Adeolu M."/>
            <person name="Wong S."/>
            <person name="Sohail M."/>
            <person name="Schellhorn H.E."/>
            <person name="Gupta R.S."/>
        </authorList>
    </citation>
    <scope>NUCLEOTIDE SEQUENCE [LARGE SCALE GENOMIC DNA]</scope>
    <source>
        <strain evidence="3 4">DSM 16301</strain>
    </source>
</reference>
<evidence type="ECO:0000313" key="3">
    <source>
        <dbReference type="EMBL" id="KLD63843.1"/>
    </source>
</evidence>
<evidence type="ECO:0000313" key="4">
    <source>
        <dbReference type="Proteomes" id="UP000035481"/>
    </source>
</evidence>
<dbReference type="PANTHER" id="PTHR38104">
    <property type="match status" value="1"/>
</dbReference>
<keyword evidence="1" id="KW-1133">Transmembrane helix</keyword>
<feature type="transmembrane region" description="Helical" evidence="1">
    <location>
        <begin position="84"/>
        <end position="105"/>
    </location>
</feature>
<dbReference type="PATRIC" id="fig|1440762.4.peg.1387"/>
<evidence type="ECO:0000256" key="1">
    <source>
        <dbReference type="SAM" id="Phobius"/>
    </source>
</evidence>
<protein>
    <recommendedName>
        <fullName evidence="2">Anti sigma-E protein RseA N-terminal domain-containing protein</fullName>
    </recommendedName>
</protein>
<keyword evidence="1" id="KW-0472">Membrane</keyword>
<accession>A0A0G9H2Q9</accession>
<dbReference type="InterPro" id="IPR005572">
    <property type="entry name" value="Anti-sigma_E_RseA_N"/>
</dbReference>